<dbReference type="EMBL" id="CACVAT010000350">
    <property type="protein sequence ID" value="CAA6820823.1"/>
    <property type="molecule type" value="Genomic_DNA"/>
</dbReference>
<sequence length="88" mass="9836">MLISVMAPALASHTVYAESYVPYKLEMQRSEPGEPIRKSSVMKRVRDKWPGRILHISSDSDGGDDCHTVKSMGDDGEFRIIRVACPND</sequence>
<evidence type="ECO:0000313" key="1">
    <source>
        <dbReference type="EMBL" id="CAA6820823.1"/>
    </source>
</evidence>
<reference evidence="1" key="1">
    <citation type="submission" date="2020-01" db="EMBL/GenBank/DDBJ databases">
        <authorList>
            <person name="Meier V. D."/>
            <person name="Meier V D."/>
        </authorList>
    </citation>
    <scope>NUCLEOTIDE SEQUENCE</scope>
    <source>
        <strain evidence="1">HLG_WM_MAG_09</strain>
    </source>
</reference>
<accession>A0A6S6TX10</accession>
<organism evidence="1">
    <name type="scientific">uncultured Thiotrichaceae bacterium</name>
    <dbReference type="NCBI Taxonomy" id="298394"/>
    <lineage>
        <taxon>Bacteria</taxon>
        <taxon>Pseudomonadati</taxon>
        <taxon>Pseudomonadota</taxon>
        <taxon>Gammaproteobacteria</taxon>
        <taxon>Thiotrichales</taxon>
        <taxon>Thiotrichaceae</taxon>
        <taxon>environmental samples</taxon>
    </lineage>
</organism>
<dbReference type="AlphaFoldDB" id="A0A6S6TX10"/>
<protein>
    <submittedName>
        <fullName evidence="1">Uncharacterized protein</fullName>
    </submittedName>
</protein>
<gene>
    <name evidence="1" type="ORF">HELGO_WM15677</name>
</gene>
<name>A0A6S6TX10_9GAMM</name>
<proteinExistence type="predicted"/>